<evidence type="ECO:0000313" key="4">
    <source>
        <dbReference type="EMBL" id="CAB3751378.1"/>
    </source>
</evidence>
<dbReference type="InterPro" id="IPR001753">
    <property type="entry name" value="Enoyl-CoA_hydra/iso"/>
</dbReference>
<dbReference type="EMBL" id="NBYX01000002">
    <property type="protein sequence ID" value="ORT87970.1"/>
    <property type="molecule type" value="Genomic_DNA"/>
</dbReference>
<dbReference type="Gene3D" id="3.90.226.10">
    <property type="entry name" value="2-enoyl-CoA Hydratase, Chain A, domain 1"/>
    <property type="match status" value="1"/>
</dbReference>
<evidence type="ECO:0000313" key="7">
    <source>
        <dbReference type="Proteomes" id="UP000494135"/>
    </source>
</evidence>
<keyword evidence="2 4" id="KW-0456">Lyase</keyword>
<dbReference type="RefSeq" id="WP_085038068.1">
    <property type="nucleotide sequence ID" value="NZ_CADIKG010000002.1"/>
</dbReference>
<dbReference type="InterPro" id="IPR018376">
    <property type="entry name" value="Enoyl-CoA_hyd/isom_CS"/>
</dbReference>
<evidence type="ECO:0000256" key="1">
    <source>
        <dbReference type="ARBA" id="ARBA00005254"/>
    </source>
</evidence>
<evidence type="ECO:0000256" key="3">
    <source>
        <dbReference type="RuleBase" id="RU003707"/>
    </source>
</evidence>
<dbReference type="EMBL" id="CADIKG010000002">
    <property type="protein sequence ID" value="CAB3751378.1"/>
    <property type="molecule type" value="Genomic_DNA"/>
</dbReference>
<evidence type="ECO:0000313" key="5">
    <source>
        <dbReference type="EMBL" id="ORT87970.1"/>
    </source>
</evidence>
<dbReference type="PANTHER" id="PTHR11941">
    <property type="entry name" value="ENOYL-COA HYDRATASE-RELATED"/>
    <property type="match status" value="1"/>
</dbReference>
<evidence type="ECO:0000313" key="6">
    <source>
        <dbReference type="Proteomes" id="UP000193146"/>
    </source>
</evidence>
<reference evidence="5 6" key="1">
    <citation type="submission" date="2017-04" db="EMBL/GenBank/DDBJ databases">
        <title>Burkholderia puraquae sp. nov., a novel Burkholderia cepacia complex species from hospital setting samples.</title>
        <authorList>
            <person name="Martina P."/>
            <person name="Leguizamon M."/>
            <person name="Prieto C."/>
            <person name="Sousa S."/>
            <person name="Montanaro P."/>
            <person name="Draghi W."/>
            <person name="Staembler M."/>
            <person name="Bettiol M."/>
            <person name="Figoli C."/>
            <person name="Palau J."/>
            <person name="Alvarez F."/>
            <person name="Benetti S."/>
            <person name="Anchat E."/>
            <person name="Vescina C."/>
            <person name="Ferreras J."/>
            <person name="Lasch P."/>
            <person name="Lagares A."/>
            <person name="Zorreguieta A."/>
            <person name="Yantorno O."/>
            <person name="Bosch A."/>
        </authorList>
    </citation>
    <scope>NUCLEOTIDE SEQUENCE [LARGE SCALE GENOMIC DNA]</scope>
    <source>
        <strain evidence="5 6">CAMPA 1040</strain>
    </source>
</reference>
<dbReference type="GO" id="GO:0006635">
    <property type="term" value="P:fatty acid beta-oxidation"/>
    <property type="evidence" value="ECO:0007669"/>
    <property type="project" value="TreeGrafter"/>
</dbReference>
<sequence>MTSSGSFSSLTGNDAPSILRNDDAGIAWLTIHRPHVANALSAEAIRRLCDELVTLDDNPSIRVIVIRGAGERAYSAGIDLGDPEMRGMQPMRGLARNVHELILELRKPTIAAVNGYAIGAGCEIALACDLRIAADHAYFALPEARVGMGANFASVLLPRMLPRAIAMELLFTGRRFDAAEAQRAGLLNRVVPGAALDDTVRELAQTIAVNAPLTIRRIKETATRSQGLPVAAALRLDVGPDVYASEDRIEGARAFLEKRKPVFKGR</sequence>
<keyword evidence="6" id="KW-1185">Reference proteome</keyword>
<evidence type="ECO:0000256" key="2">
    <source>
        <dbReference type="ARBA" id="ARBA00023239"/>
    </source>
</evidence>
<dbReference type="Pfam" id="PF00378">
    <property type="entry name" value="ECH_1"/>
    <property type="match status" value="1"/>
</dbReference>
<reference evidence="4 7" key="2">
    <citation type="submission" date="2020-04" db="EMBL/GenBank/DDBJ databases">
        <authorList>
            <person name="De Canck E."/>
        </authorList>
    </citation>
    <scope>NUCLEOTIDE SEQUENCE [LARGE SCALE GENOMIC DNA]</scope>
    <source>
        <strain evidence="4 7">LMG 29660</strain>
    </source>
</reference>
<protein>
    <submittedName>
        <fullName evidence="4">Carnitinyl-CoA dehydratase</fullName>
        <ecNumber evidence="4">4.2.1.149</ecNumber>
    </submittedName>
    <submittedName>
        <fullName evidence="5">Enoyl-CoA hydratase</fullName>
    </submittedName>
</protein>
<dbReference type="PROSITE" id="PS00166">
    <property type="entry name" value="ENOYL_COA_HYDRATASE"/>
    <property type="match status" value="1"/>
</dbReference>
<gene>
    <name evidence="4" type="primary">caiD_1</name>
    <name evidence="5" type="ORF">B7G54_04905</name>
    <name evidence="4" type="ORF">LMG29660_01546</name>
</gene>
<dbReference type="EC" id="4.2.1.149" evidence="4"/>
<comment type="similarity">
    <text evidence="1 3">Belongs to the enoyl-CoA hydratase/isomerase family.</text>
</comment>
<dbReference type="InterPro" id="IPR029045">
    <property type="entry name" value="ClpP/crotonase-like_dom_sf"/>
</dbReference>
<dbReference type="Proteomes" id="UP000193146">
    <property type="component" value="Unassembled WGS sequence"/>
</dbReference>
<dbReference type="SUPFAM" id="SSF52096">
    <property type="entry name" value="ClpP/crotonase"/>
    <property type="match status" value="1"/>
</dbReference>
<dbReference type="CDD" id="cd06558">
    <property type="entry name" value="crotonase-like"/>
    <property type="match status" value="1"/>
</dbReference>
<dbReference type="AlphaFoldDB" id="A0A1X1PLT8"/>
<name>A0A1X1PLT8_9BURK</name>
<dbReference type="Gene3D" id="1.10.12.10">
    <property type="entry name" value="Lyase 2-enoyl-coa Hydratase, Chain A, domain 2"/>
    <property type="match status" value="1"/>
</dbReference>
<proteinExistence type="inferred from homology"/>
<dbReference type="OrthoDB" id="9774843at2"/>
<dbReference type="GO" id="GO:0016829">
    <property type="term" value="F:lyase activity"/>
    <property type="evidence" value="ECO:0007669"/>
    <property type="project" value="UniProtKB-KW"/>
</dbReference>
<dbReference type="PANTHER" id="PTHR11941:SF54">
    <property type="entry name" value="ENOYL-COA HYDRATASE, MITOCHONDRIAL"/>
    <property type="match status" value="1"/>
</dbReference>
<dbReference type="InterPro" id="IPR014748">
    <property type="entry name" value="Enoyl-CoA_hydra_C"/>
</dbReference>
<accession>A0A1X1PLT8</accession>
<dbReference type="Proteomes" id="UP000494135">
    <property type="component" value="Unassembled WGS sequence"/>
</dbReference>
<organism evidence="5 6">
    <name type="scientific">Burkholderia puraquae</name>
    <dbReference type="NCBI Taxonomy" id="1904757"/>
    <lineage>
        <taxon>Bacteria</taxon>
        <taxon>Pseudomonadati</taxon>
        <taxon>Pseudomonadota</taxon>
        <taxon>Betaproteobacteria</taxon>
        <taxon>Burkholderiales</taxon>
        <taxon>Burkholderiaceae</taxon>
        <taxon>Burkholderia</taxon>
        <taxon>Burkholderia cepacia complex</taxon>
    </lineage>
</organism>